<dbReference type="Gene3D" id="3.40.50.1820">
    <property type="entry name" value="alpha/beta hydrolase"/>
    <property type="match status" value="1"/>
</dbReference>
<comment type="caution">
    <text evidence="3">The sequence shown here is derived from an EMBL/GenBank/DDBJ whole genome shotgun (WGS) entry which is preliminary data.</text>
</comment>
<organism evidence="3 4">
    <name type="scientific">Nocardioides endophyticus</name>
    <dbReference type="NCBI Taxonomy" id="1353775"/>
    <lineage>
        <taxon>Bacteria</taxon>
        <taxon>Bacillati</taxon>
        <taxon>Actinomycetota</taxon>
        <taxon>Actinomycetes</taxon>
        <taxon>Propionibacteriales</taxon>
        <taxon>Nocardioidaceae</taxon>
        <taxon>Nocardioides</taxon>
    </lineage>
</organism>
<dbReference type="InterPro" id="IPR000639">
    <property type="entry name" value="Epox_hydrolase-like"/>
</dbReference>
<evidence type="ECO:0000313" key="4">
    <source>
        <dbReference type="Proteomes" id="UP001499882"/>
    </source>
</evidence>
<dbReference type="GO" id="GO:0016787">
    <property type="term" value="F:hydrolase activity"/>
    <property type="evidence" value="ECO:0007669"/>
    <property type="project" value="UniProtKB-KW"/>
</dbReference>
<gene>
    <name evidence="3" type="ORF">GCM10023350_24660</name>
</gene>
<sequence length="286" mass="30888">MLPRVHEISLPTHQVGVLEWGPPDGRLVVALHGFPDTAWTWRHVAPLLADSGLRVAAPFLRGYAPSEIPADRDYSVRALAADAVALHTVLGGGPDAVLLGHDWGAITTNAVVGDPASPYGRHVSLAVAPFAAMNPTRATLGSWLSAMVRQPFHSWYIAANQVPGLSERNFDKLAARLWRSWSPGYDAREDLELLRAAVPDLEHARAVVSYYRAMLGSGIEPALAEPVAPLLYLHGDQDGALDPRFFPVVEQWMPASSRAALVAGAGHFLQLERPAEVAAEILQFVS</sequence>
<evidence type="ECO:0000256" key="1">
    <source>
        <dbReference type="ARBA" id="ARBA00022801"/>
    </source>
</evidence>
<dbReference type="InterPro" id="IPR000073">
    <property type="entry name" value="AB_hydrolase_1"/>
</dbReference>
<dbReference type="EMBL" id="BAABKN010000014">
    <property type="protein sequence ID" value="GAA4739313.1"/>
    <property type="molecule type" value="Genomic_DNA"/>
</dbReference>
<name>A0ABP8YVL4_9ACTN</name>
<dbReference type="PRINTS" id="PR00412">
    <property type="entry name" value="EPOXHYDRLASE"/>
</dbReference>
<dbReference type="InterPro" id="IPR029058">
    <property type="entry name" value="AB_hydrolase_fold"/>
</dbReference>
<reference evidence="4" key="1">
    <citation type="journal article" date="2019" name="Int. J. Syst. Evol. Microbiol.">
        <title>The Global Catalogue of Microorganisms (GCM) 10K type strain sequencing project: providing services to taxonomists for standard genome sequencing and annotation.</title>
        <authorList>
            <consortium name="The Broad Institute Genomics Platform"/>
            <consortium name="The Broad Institute Genome Sequencing Center for Infectious Disease"/>
            <person name="Wu L."/>
            <person name="Ma J."/>
        </authorList>
    </citation>
    <scope>NUCLEOTIDE SEQUENCE [LARGE SCALE GENOMIC DNA]</scope>
    <source>
        <strain evidence="4">JCM 18532</strain>
    </source>
</reference>
<evidence type="ECO:0000313" key="3">
    <source>
        <dbReference type="EMBL" id="GAA4739313.1"/>
    </source>
</evidence>
<evidence type="ECO:0000259" key="2">
    <source>
        <dbReference type="Pfam" id="PF12697"/>
    </source>
</evidence>
<keyword evidence="4" id="KW-1185">Reference proteome</keyword>
<dbReference type="Pfam" id="PF12697">
    <property type="entry name" value="Abhydrolase_6"/>
    <property type="match status" value="1"/>
</dbReference>
<protein>
    <submittedName>
        <fullName evidence="3">Alpha/beta fold hydrolase</fullName>
    </submittedName>
</protein>
<accession>A0ABP8YVL4</accession>
<proteinExistence type="predicted"/>
<dbReference type="PANTHER" id="PTHR43329">
    <property type="entry name" value="EPOXIDE HYDROLASE"/>
    <property type="match status" value="1"/>
</dbReference>
<dbReference type="SUPFAM" id="SSF53474">
    <property type="entry name" value="alpha/beta-Hydrolases"/>
    <property type="match status" value="1"/>
</dbReference>
<feature type="domain" description="AB hydrolase-1" evidence="2">
    <location>
        <begin position="28"/>
        <end position="279"/>
    </location>
</feature>
<dbReference type="Proteomes" id="UP001499882">
    <property type="component" value="Unassembled WGS sequence"/>
</dbReference>
<keyword evidence="1 3" id="KW-0378">Hydrolase</keyword>